<dbReference type="Proteomes" id="UP001606210">
    <property type="component" value="Unassembled WGS sequence"/>
</dbReference>
<protein>
    <submittedName>
        <fullName evidence="1">Uncharacterized protein</fullName>
    </submittedName>
</protein>
<sequence length="174" mass="18488">MLARVGTSGSGNLTLASPQDESFYQAKEQSYGINVSVPFPGGSFGAPSLGLSASQLKLLAEHESIKQQSSIVAGTGGFDVRVNGHTHLKGSAVASKAASNYFETQTFTHEDVVNRDVASGSSWSVSLNVSAGSVAGSSVGHARLNTNQPEGEAFWSDQQHYRWSDWWQAARTRP</sequence>
<reference evidence="1 2" key="1">
    <citation type="submission" date="2024-08" db="EMBL/GenBank/DDBJ databases">
        <authorList>
            <person name="Lu H."/>
        </authorList>
    </citation>
    <scope>NUCLEOTIDE SEQUENCE [LARGE SCALE GENOMIC DNA]</scope>
    <source>
        <strain evidence="1 2">LYH14W</strain>
    </source>
</reference>
<proteinExistence type="predicted"/>
<accession>A0ABW7F161</accession>
<name>A0ABW7F161_9BURK</name>
<dbReference type="RefSeq" id="WP_394478583.1">
    <property type="nucleotide sequence ID" value="NZ_JBIGHV010000003.1"/>
</dbReference>
<organism evidence="1 2">
    <name type="scientific">Pelomonas parva</name>
    <dbReference type="NCBI Taxonomy" id="3299032"/>
    <lineage>
        <taxon>Bacteria</taxon>
        <taxon>Pseudomonadati</taxon>
        <taxon>Pseudomonadota</taxon>
        <taxon>Betaproteobacteria</taxon>
        <taxon>Burkholderiales</taxon>
        <taxon>Sphaerotilaceae</taxon>
        <taxon>Roseateles</taxon>
    </lineage>
</organism>
<gene>
    <name evidence="1" type="ORF">ACG00Y_10615</name>
</gene>
<evidence type="ECO:0000313" key="2">
    <source>
        <dbReference type="Proteomes" id="UP001606210"/>
    </source>
</evidence>
<keyword evidence="2" id="KW-1185">Reference proteome</keyword>
<comment type="caution">
    <text evidence="1">The sequence shown here is derived from an EMBL/GenBank/DDBJ whole genome shotgun (WGS) entry which is preliminary data.</text>
</comment>
<dbReference type="EMBL" id="JBIGHV010000003">
    <property type="protein sequence ID" value="MFG6430369.1"/>
    <property type="molecule type" value="Genomic_DNA"/>
</dbReference>
<evidence type="ECO:0000313" key="1">
    <source>
        <dbReference type="EMBL" id="MFG6430369.1"/>
    </source>
</evidence>